<evidence type="ECO:0000256" key="4">
    <source>
        <dbReference type="ARBA" id="ARBA00023186"/>
    </source>
</evidence>
<evidence type="ECO:0000313" key="8">
    <source>
        <dbReference type="Proteomes" id="UP000247523"/>
    </source>
</evidence>
<dbReference type="InterPro" id="IPR037196">
    <property type="entry name" value="HSP90_C"/>
</dbReference>
<keyword evidence="2 5" id="KW-0547">Nucleotide-binding</keyword>
<dbReference type="CDD" id="cd16927">
    <property type="entry name" value="HATPase_Hsp90-like"/>
    <property type="match status" value="1"/>
</dbReference>
<comment type="similarity">
    <text evidence="1">Belongs to the heat shock protein 90 family.</text>
</comment>
<dbReference type="InterPro" id="IPR020575">
    <property type="entry name" value="Hsp90_N"/>
</dbReference>
<evidence type="ECO:0000256" key="2">
    <source>
        <dbReference type="ARBA" id="ARBA00022741"/>
    </source>
</evidence>
<keyword evidence="4" id="KW-0143">Chaperone</keyword>
<proteinExistence type="inferred from homology"/>
<dbReference type="Gene3D" id="3.30.565.10">
    <property type="entry name" value="Histidine kinase-like ATPase, C-terminal domain"/>
    <property type="match status" value="1"/>
</dbReference>
<feature type="compositionally biased region" description="Basic and acidic residues" evidence="6">
    <location>
        <begin position="464"/>
        <end position="476"/>
    </location>
</feature>
<feature type="region of interest" description="Disordered" evidence="6">
    <location>
        <begin position="464"/>
        <end position="493"/>
    </location>
</feature>
<dbReference type="SUPFAM" id="SSF110942">
    <property type="entry name" value="HSP90 C-terminal domain"/>
    <property type="match status" value="1"/>
</dbReference>
<dbReference type="PANTHER" id="PTHR11528">
    <property type="entry name" value="HEAT SHOCK PROTEIN 90 FAMILY MEMBER"/>
    <property type="match status" value="1"/>
</dbReference>
<name>A0A318EG63_9FIRM</name>
<gene>
    <name evidence="7" type="ORF">C8E03_1234</name>
</gene>
<dbReference type="Pfam" id="PF13589">
    <property type="entry name" value="HATPase_c_3"/>
    <property type="match status" value="1"/>
</dbReference>
<comment type="caution">
    <text evidence="7">The sequence shown here is derived from an EMBL/GenBank/DDBJ whole genome shotgun (WGS) entry which is preliminary data.</text>
</comment>
<evidence type="ECO:0000256" key="3">
    <source>
        <dbReference type="ARBA" id="ARBA00022840"/>
    </source>
</evidence>
<dbReference type="Gene3D" id="1.20.120.790">
    <property type="entry name" value="Heat shock protein 90, C-terminal domain"/>
    <property type="match status" value="1"/>
</dbReference>
<dbReference type="Pfam" id="PF00183">
    <property type="entry name" value="HSP90"/>
    <property type="match status" value="2"/>
</dbReference>
<evidence type="ECO:0000256" key="5">
    <source>
        <dbReference type="PIRSR" id="PIRSR002583-1"/>
    </source>
</evidence>
<evidence type="ECO:0000313" key="7">
    <source>
        <dbReference type="EMBL" id="PXV84717.1"/>
    </source>
</evidence>
<dbReference type="Proteomes" id="UP000247523">
    <property type="component" value="Unassembled WGS sequence"/>
</dbReference>
<feature type="binding site" evidence="5">
    <location>
        <position position="33"/>
    </location>
    <ligand>
        <name>ATP</name>
        <dbReference type="ChEBI" id="CHEBI:30616"/>
    </ligand>
</feature>
<dbReference type="InterPro" id="IPR001404">
    <property type="entry name" value="Hsp90_fam"/>
</dbReference>
<feature type="compositionally biased region" description="Acidic residues" evidence="6">
    <location>
        <begin position="479"/>
        <end position="489"/>
    </location>
</feature>
<feature type="binding site" evidence="5">
    <location>
        <position position="171"/>
    </location>
    <ligand>
        <name>ATP</name>
        <dbReference type="ChEBI" id="CHEBI:30616"/>
    </ligand>
</feature>
<dbReference type="InterPro" id="IPR036890">
    <property type="entry name" value="HATPase_C_sf"/>
</dbReference>
<protein>
    <submittedName>
        <fullName evidence="7">Molecular chaperone HtpG</fullName>
    </submittedName>
</protein>
<keyword evidence="3 5" id="KW-0067">ATP-binding</keyword>
<dbReference type="GO" id="GO:0005524">
    <property type="term" value="F:ATP binding"/>
    <property type="evidence" value="ECO:0007669"/>
    <property type="project" value="UniProtKB-KW"/>
</dbReference>
<dbReference type="PIRSF" id="PIRSF002583">
    <property type="entry name" value="Hsp90"/>
    <property type="match status" value="1"/>
</dbReference>
<dbReference type="EMBL" id="QICS01000023">
    <property type="protein sequence ID" value="PXV84717.1"/>
    <property type="molecule type" value="Genomic_DNA"/>
</dbReference>
<dbReference type="Gene3D" id="3.30.230.80">
    <property type="match status" value="1"/>
</dbReference>
<dbReference type="GO" id="GO:0016887">
    <property type="term" value="F:ATP hydrolysis activity"/>
    <property type="evidence" value="ECO:0007669"/>
    <property type="project" value="InterPro"/>
</dbReference>
<dbReference type="RefSeq" id="WP_110292059.1">
    <property type="nucleotide sequence ID" value="NZ_QICS01000023.1"/>
</dbReference>
<reference evidence="7 8" key="1">
    <citation type="submission" date="2018-05" db="EMBL/GenBank/DDBJ databases">
        <title>Genomic Encyclopedia of Type Strains, Phase IV (KMG-IV): sequencing the most valuable type-strain genomes for metagenomic binning, comparative biology and taxonomic classification.</title>
        <authorList>
            <person name="Goeker M."/>
        </authorList>
    </citation>
    <scope>NUCLEOTIDE SEQUENCE [LARGE SCALE GENOMIC DNA]</scope>
    <source>
        <strain evidence="7 8">DSM 28816</strain>
    </source>
</reference>
<evidence type="ECO:0000256" key="1">
    <source>
        <dbReference type="ARBA" id="ARBA00008239"/>
    </source>
</evidence>
<dbReference type="SUPFAM" id="SSF55874">
    <property type="entry name" value="ATPase domain of HSP90 chaperone/DNA topoisomerase II/histidine kinase"/>
    <property type="match status" value="1"/>
</dbReference>
<dbReference type="GO" id="GO:0140662">
    <property type="term" value="F:ATP-dependent protein folding chaperone"/>
    <property type="evidence" value="ECO:0007669"/>
    <property type="project" value="InterPro"/>
</dbReference>
<feature type="binding site" evidence="5">
    <location>
        <position position="37"/>
    </location>
    <ligand>
        <name>ATP</name>
        <dbReference type="ChEBI" id="CHEBI:30616"/>
    </ligand>
</feature>
<accession>A0A318EG63</accession>
<dbReference type="PRINTS" id="PR00775">
    <property type="entry name" value="HEATSHOCK90"/>
</dbReference>
<sequence length="693" mass="79992">MGKQHGSLSIDSENIFPIIKKWLYSDHDIFFRELISNSCDAITKLKKLEIIGEYIVPDDQEFKVQVIANPKEKTLKFIDNGLGMTEDEVNEYINQIAFSGATDFLEKYKDKTNEDQIIGHFGLGFYSAFMVADEVHIDTLSFKEGAKPVHWECDGGTEFEMEEGTKSTVGTEITLFLNEDCLEFANEYRAREVIQKYCSFMPTEIFLVNETAEPEYETILPEEKTEKDTVIETIIEEAKTEEKENENGEKEIVEISPKTEKLKILKRPVALNDIHPLWTKHPNDCTEEDYKAFYRKVFMDYKEPLFWIHLNMDYPFNLKGILYFPKINTEYDSIEGTIKLYNNQVFIADNIKEVIPEFLLLLKGVIDCPDLPLNVSRSALQNDGFVKKISDYISKKVADKLSGMCKTDREAYEKYWDDISPFIKFGCLKDEKFCEKITDYILFKDLNSKYLTLSEYIESNLPKDEVADADTEKSSDSVEASETEENSEENGEKAKKTIYYVTDERQQSQYINMFKDADLNAVILTHNIDSPFVTQLEQKNETIKFQRIDADLTDTFKEEVDADAMKADTDTLTELFRKALNNEKLDVKVEKLKNDAISSMVTLSEESRRMQDMMKTYNMYGMDPGMFGSNETLVLNANNTLVQYILKNKESKQVPMICEQLYDLALISHKPLAADAMTKFIARSNEIMMLLTK</sequence>
<feature type="binding site" evidence="5">
    <location>
        <position position="79"/>
    </location>
    <ligand>
        <name>ATP</name>
        <dbReference type="ChEBI" id="CHEBI:30616"/>
    </ligand>
</feature>
<feature type="binding site" evidence="5">
    <location>
        <begin position="99"/>
        <end position="100"/>
    </location>
    <ligand>
        <name>ATP</name>
        <dbReference type="ChEBI" id="CHEBI:30616"/>
    </ligand>
</feature>
<dbReference type="AlphaFoldDB" id="A0A318EG63"/>
<dbReference type="SUPFAM" id="SSF54211">
    <property type="entry name" value="Ribosomal protein S5 domain 2-like"/>
    <property type="match status" value="1"/>
</dbReference>
<organism evidence="7 8">
    <name type="scientific">Lachnotalea glycerini</name>
    <dbReference type="NCBI Taxonomy" id="1763509"/>
    <lineage>
        <taxon>Bacteria</taxon>
        <taxon>Bacillati</taxon>
        <taxon>Bacillota</taxon>
        <taxon>Clostridia</taxon>
        <taxon>Lachnospirales</taxon>
        <taxon>Lachnospiraceae</taxon>
        <taxon>Lachnotalea</taxon>
    </lineage>
</organism>
<dbReference type="GO" id="GO:0051082">
    <property type="term" value="F:unfolded protein binding"/>
    <property type="evidence" value="ECO:0007669"/>
    <property type="project" value="InterPro"/>
</dbReference>
<feature type="binding site" evidence="5">
    <location>
        <position position="84"/>
    </location>
    <ligand>
        <name>ATP</name>
        <dbReference type="ChEBI" id="CHEBI:30616"/>
    </ligand>
</feature>
<dbReference type="Gene3D" id="3.40.50.11260">
    <property type="match status" value="1"/>
</dbReference>
<feature type="binding site" evidence="5">
    <location>
        <position position="377"/>
    </location>
    <ligand>
        <name>ATP</name>
        <dbReference type="ChEBI" id="CHEBI:30616"/>
    </ligand>
</feature>
<evidence type="ECO:0000256" key="6">
    <source>
        <dbReference type="SAM" id="MobiDB-lite"/>
    </source>
</evidence>
<dbReference type="NCBIfam" id="NF003555">
    <property type="entry name" value="PRK05218.1"/>
    <property type="match status" value="1"/>
</dbReference>
<dbReference type="InterPro" id="IPR020568">
    <property type="entry name" value="Ribosomal_Su5_D2-typ_SF"/>
</dbReference>